<dbReference type="Gene3D" id="2.140.10.30">
    <property type="entry name" value="Dipeptidylpeptidase IV, N-terminal domain"/>
    <property type="match status" value="1"/>
</dbReference>
<accession>A0A9D9H3U7</accession>
<evidence type="ECO:0000313" key="6">
    <source>
        <dbReference type="Proteomes" id="UP000823636"/>
    </source>
</evidence>
<evidence type="ECO:0000256" key="2">
    <source>
        <dbReference type="SAM" id="SignalP"/>
    </source>
</evidence>
<name>A0A9D9H3U7_9BACT</name>
<dbReference type="PANTHER" id="PTHR11731">
    <property type="entry name" value="PROTEASE FAMILY S9B,C DIPEPTIDYL-PEPTIDASE IV-RELATED"/>
    <property type="match status" value="1"/>
</dbReference>
<dbReference type="InterPro" id="IPR029058">
    <property type="entry name" value="AB_hydrolase_fold"/>
</dbReference>
<dbReference type="GO" id="GO:0008239">
    <property type="term" value="F:dipeptidyl-peptidase activity"/>
    <property type="evidence" value="ECO:0007669"/>
    <property type="project" value="TreeGrafter"/>
</dbReference>
<feature type="domain" description="Dipeptidylpeptidase IV N-terminal" evidence="4">
    <location>
        <begin position="93"/>
        <end position="442"/>
    </location>
</feature>
<dbReference type="Proteomes" id="UP000823636">
    <property type="component" value="Unassembled WGS sequence"/>
</dbReference>
<dbReference type="Gene3D" id="3.40.50.1820">
    <property type="entry name" value="alpha/beta hydrolase"/>
    <property type="match status" value="1"/>
</dbReference>
<protein>
    <submittedName>
        <fullName evidence="5">S9 family peptidase</fullName>
    </submittedName>
</protein>
<reference evidence="5" key="2">
    <citation type="journal article" date="2021" name="PeerJ">
        <title>Extensive microbial diversity within the chicken gut microbiome revealed by metagenomics and culture.</title>
        <authorList>
            <person name="Gilroy R."/>
            <person name="Ravi A."/>
            <person name="Getino M."/>
            <person name="Pursley I."/>
            <person name="Horton D.L."/>
            <person name="Alikhan N.F."/>
            <person name="Baker D."/>
            <person name="Gharbi K."/>
            <person name="Hall N."/>
            <person name="Watson M."/>
            <person name="Adriaenssens E.M."/>
            <person name="Foster-Nyarko E."/>
            <person name="Jarju S."/>
            <person name="Secka A."/>
            <person name="Antonio M."/>
            <person name="Oren A."/>
            <person name="Chaudhuri R.R."/>
            <person name="La Ragione R."/>
            <person name="Hildebrand F."/>
            <person name="Pallen M.J."/>
        </authorList>
    </citation>
    <scope>NUCLEOTIDE SEQUENCE</scope>
    <source>
        <strain evidence="5">G3-4614</strain>
    </source>
</reference>
<feature type="signal peptide" evidence="2">
    <location>
        <begin position="1"/>
        <end position="21"/>
    </location>
</feature>
<dbReference type="GO" id="GO:0008236">
    <property type="term" value="F:serine-type peptidase activity"/>
    <property type="evidence" value="ECO:0007669"/>
    <property type="project" value="InterPro"/>
</dbReference>
<proteinExistence type="predicted"/>
<dbReference type="InterPro" id="IPR001375">
    <property type="entry name" value="Peptidase_S9_cat"/>
</dbReference>
<evidence type="ECO:0000256" key="1">
    <source>
        <dbReference type="ARBA" id="ARBA00023180"/>
    </source>
</evidence>
<dbReference type="InterPro" id="IPR050278">
    <property type="entry name" value="Serine_Prot_S9B/DPPIV"/>
</dbReference>
<dbReference type="GO" id="GO:0006508">
    <property type="term" value="P:proteolysis"/>
    <property type="evidence" value="ECO:0007669"/>
    <property type="project" value="InterPro"/>
</dbReference>
<feature type="chain" id="PRO_5038498115" evidence="2">
    <location>
        <begin position="22"/>
        <end position="721"/>
    </location>
</feature>
<dbReference type="SUPFAM" id="SSF53474">
    <property type="entry name" value="alpha/beta-Hydrolases"/>
    <property type="match status" value="1"/>
</dbReference>
<evidence type="ECO:0000313" key="5">
    <source>
        <dbReference type="EMBL" id="MBO8438125.1"/>
    </source>
</evidence>
<gene>
    <name evidence="5" type="ORF">IAC54_04415</name>
</gene>
<comment type="caution">
    <text evidence="5">The sequence shown here is derived from an EMBL/GenBank/DDBJ whole genome shotgun (WGS) entry which is preliminary data.</text>
</comment>
<dbReference type="Pfam" id="PF00326">
    <property type="entry name" value="Peptidase_S9"/>
    <property type="match status" value="1"/>
</dbReference>
<sequence length="721" mass="81417">MKSKISILALLLVLPCLDMVASELNDFVSDKYRTKPVIKAISTEDGEYFAAADDSKTLILKYEYKSGKVVDTLFNAAKARECPFDRFDGFDMSRDFKRILLYTDSEKIYRRSFKANYYTFEIMRNLVKPLCDDGKQQIATFSPNGRMVAFVREGNIYLKKLDYDSQSEVTKGGETGNVIYGSTSWAYEEEFSFVNSLTWAPDNSTLAFLRTDERMTKPYPVQLYGGYCPYMAEYSLYPGLFEYKYPFPGEECAKAEVYTYTVESRVVKRMDVPLQDNDYIPRIVFTKDSLSLAVMTLNREQNILNVYSVNPKSGTAKLLLNEKSSTWIDEAAYREITFYDNFFIIPSMRDGYRHLYQYSTKGQLLKQLTSGKWDVIEFLGSDGKNSFYYQGNAEGTLYSSIYKTDLSGKTTKLTSGKGYNTAYFNSDASYFINTFSNTSTPPVTTLNTAGGKIVKTFEKNGHLSCPNCGIKEFFSFQTADGTVLNGYMIKPDGFSADKKYPVIMTQYSGPGKQSVLDKWESPDWRNYMVSEGYIVVCVDPRGTPGRGRDFEHCMYKKLGLPEANDQISAAKHIGSLGYIDKDNITIFGWSFGGYTTLMAMSLGKGVFNSGIAVAPVTDWHFYDAIYTERYMNTPQANESGYNSTSAVKMAADLSGKLLLVSGTADDNVHLANTLQYTSALIEAGKQFDMQIYPNKNHSITGCDTRLHLFTRICNFIKQNTK</sequence>
<dbReference type="SUPFAM" id="SSF82171">
    <property type="entry name" value="DPP6 N-terminal domain-like"/>
    <property type="match status" value="1"/>
</dbReference>
<evidence type="ECO:0000259" key="3">
    <source>
        <dbReference type="Pfam" id="PF00326"/>
    </source>
</evidence>
<reference evidence="5" key="1">
    <citation type="submission" date="2020-10" db="EMBL/GenBank/DDBJ databases">
        <authorList>
            <person name="Gilroy R."/>
        </authorList>
    </citation>
    <scope>NUCLEOTIDE SEQUENCE</scope>
    <source>
        <strain evidence="5">G3-4614</strain>
    </source>
</reference>
<organism evidence="5 6">
    <name type="scientific">Candidatus Caccoplasma merdipullorum</name>
    <dbReference type="NCBI Taxonomy" id="2840718"/>
    <lineage>
        <taxon>Bacteria</taxon>
        <taxon>Pseudomonadati</taxon>
        <taxon>Bacteroidota</taxon>
        <taxon>Bacteroidia</taxon>
        <taxon>Bacteroidales</taxon>
        <taxon>Bacteroidaceae</taxon>
        <taxon>Bacteroidaceae incertae sedis</taxon>
        <taxon>Candidatus Caccoplasma</taxon>
    </lineage>
</organism>
<keyword evidence="1" id="KW-0325">Glycoprotein</keyword>
<dbReference type="FunFam" id="3.40.50.1820:FF:000003">
    <property type="entry name" value="Dipeptidyl peptidase 4"/>
    <property type="match status" value="1"/>
</dbReference>
<dbReference type="InterPro" id="IPR002469">
    <property type="entry name" value="Peptidase_S9B_N"/>
</dbReference>
<dbReference type="EMBL" id="JADIMW010000047">
    <property type="protein sequence ID" value="MBO8438125.1"/>
    <property type="molecule type" value="Genomic_DNA"/>
</dbReference>
<keyword evidence="2" id="KW-0732">Signal</keyword>
<evidence type="ECO:0000259" key="4">
    <source>
        <dbReference type="Pfam" id="PF00930"/>
    </source>
</evidence>
<feature type="domain" description="Peptidase S9 prolyl oligopeptidase catalytic" evidence="3">
    <location>
        <begin position="524"/>
        <end position="720"/>
    </location>
</feature>
<dbReference type="Pfam" id="PF00930">
    <property type="entry name" value="DPPIV_N"/>
    <property type="match status" value="1"/>
</dbReference>
<dbReference type="PANTHER" id="PTHR11731:SF193">
    <property type="entry name" value="DIPEPTIDYL PEPTIDASE 9"/>
    <property type="match status" value="1"/>
</dbReference>
<dbReference type="AlphaFoldDB" id="A0A9D9H3U7"/>